<sequence>MDRDDANRLWESQQRPNQPMIATQLIRSLDVSAASGLVWHDRSFWVVADDENALFVFGRDGDSRRIPLLPGELPSAHADRKAVKPDFEVLCMLPGTGLLVMGSGSRVTRMQAVLVDHNESCFVIDTKPLCAALTTTFPALNLEGATVLGDELVLLQRGNRGDRRNALIFLALEDLRQALASRSFEVLRAPRVVVVDLGQQGEIPWSCTDLTVLADGDLLVSAVLEDTGDAYQDGACLGSSLARLGADGALRWHQRLDTANKIEGIAVDGANVWLVSDADDRNQPSQLLRAMLP</sequence>
<protein>
    <recommendedName>
        <fullName evidence="3">Phytase-like domain-containing protein</fullName>
    </recommendedName>
</protein>
<organism evidence="1 2">
    <name type="scientific">Ahniella affigens</name>
    <dbReference type="NCBI Taxonomy" id="2021234"/>
    <lineage>
        <taxon>Bacteria</taxon>
        <taxon>Pseudomonadati</taxon>
        <taxon>Pseudomonadota</taxon>
        <taxon>Gammaproteobacteria</taxon>
        <taxon>Lysobacterales</taxon>
        <taxon>Rhodanobacteraceae</taxon>
        <taxon>Ahniella</taxon>
    </lineage>
</organism>
<dbReference type="EMBL" id="CP027860">
    <property type="protein sequence ID" value="AVP98533.1"/>
    <property type="molecule type" value="Genomic_DNA"/>
</dbReference>
<proteinExistence type="predicted"/>
<evidence type="ECO:0008006" key="3">
    <source>
        <dbReference type="Google" id="ProtNLM"/>
    </source>
</evidence>
<dbReference type="AlphaFoldDB" id="A0A2P1PUL6"/>
<reference evidence="1 2" key="1">
    <citation type="submission" date="2018-03" db="EMBL/GenBank/DDBJ databases">
        <title>Ahniella affigens gen. nov., sp. nov., a gammaproteobacterium isolated from sandy soil near a stream.</title>
        <authorList>
            <person name="Ko Y."/>
            <person name="Kim J.-H."/>
        </authorList>
    </citation>
    <scope>NUCLEOTIDE SEQUENCE [LARGE SCALE GENOMIC DNA]</scope>
    <source>
        <strain evidence="1 2">D13</strain>
    </source>
</reference>
<reference evidence="1 2" key="2">
    <citation type="submission" date="2018-03" db="EMBL/GenBank/DDBJ databases">
        <authorList>
            <person name="Keele B.F."/>
        </authorList>
    </citation>
    <scope>NUCLEOTIDE SEQUENCE [LARGE SCALE GENOMIC DNA]</scope>
    <source>
        <strain evidence="1 2">D13</strain>
    </source>
</reference>
<evidence type="ECO:0000313" key="1">
    <source>
        <dbReference type="EMBL" id="AVP98533.1"/>
    </source>
</evidence>
<dbReference type="Pfam" id="PF22000">
    <property type="entry name" value="DUF6929"/>
    <property type="match status" value="1"/>
</dbReference>
<dbReference type="SUPFAM" id="SSF101898">
    <property type="entry name" value="NHL repeat"/>
    <property type="match status" value="1"/>
</dbReference>
<keyword evidence="2" id="KW-1185">Reference proteome</keyword>
<dbReference type="Proteomes" id="UP000241074">
    <property type="component" value="Chromosome"/>
</dbReference>
<dbReference type="InterPro" id="IPR053851">
    <property type="entry name" value="DUF6929"/>
</dbReference>
<evidence type="ECO:0000313" key="2">
    <source>
        <dbReference type="Proteomes" id="UP000241074"/>
    </source>
</evidence>
<name>A0A2P1PUL6_9GAMM</name>
<gene>
    <name evidence="1" type="ORF">C7S18_15660</name>
</gene>
<accession>A0A2P1PUL6</accession>
<dbReference type="KEGG" id="xba:C7S18_15660"/>